<reference evidence="1 2" key="1">
    <citation type="journal article" date="2016" name="Mol. Biol. Evol.">
        <title>Comparative Genomics of Early-Diverging Mushroom-Forming Fungi Provides Insights into the Origins of Lignocellulose Decay Capabilities.</title>
        <authorList>
            <person name="Nagy L.G."/>
            <person name="Riley R."/>
            <person name="Tritt A."/>
            <person name="Adam C."/>
            <person name="Daum C."/>
            <person name="Floudas D."/>
            <person name="Sun H."/>
            <person name="Yadav J.S."/>
            <person name="Pangilinan J."/>
            <person name="Larsson K.H."/>
            <person name="Matsuura K."/>
            <person name="Barry K."/>
            <person name="Labutti K."/>
            <person name="Kuo R."/>
            <person name="Ohm R.A."/>
            <person name="Bhattacharya S.S."/>
            <person name="Shirouzu T."/>
            <person name="Yoshinaga Y."/>
            <person name="Martin F.M."/>
            <person name="Grigoriev I.V."/>
            <person name="Hibbett D.S."/>
        </authorList>
    </citation>
    <scope>NUCLEOTIDE SEQUENCE [LARGE SCALE GENOMIC DNA]</scope>
    <source>
        <strain evidence="1 2">HHB12029</strain>
    </source>
</reference>
<name>A0A165ZLL0_EXIGL</name>
<proteinExistence type="predicted"/>
<gene>
    <name evidence="1" type="ORF">EXIGLDRAFT_727955</name>
</gene>
<sequence>MRLRNASLLHGRILEKAQGNIVCRLQYRSTFEYCSRTARIWSIAPSQTVTVTLSVTGARMGPANPTQRETSTRSAGCVKRRQEAKCRDCGPTWRC</sequence>
<evidence type="ECO:0000313" key="2">
    <source>
        <dbReference type="Proteomes" id="UP000077266"/>
    </source>
</evidence>
<dbReference type="Proteomes" id="UP000077266">
    <property type="component" value="Unassembled WGS sequence"/>
</dbReference>
<dbReference type="EMBL" id="KV426254">
    <property type="protein sequence ID" value="KZV83819.1"/>
    <property type="molecule type" value="Genomic_DNA"/>
</dbReference>
<protein>
    <submittedName>
        <fullName evidence="1">Uncharacterized protein</fullName>
    </submittedName>
</protein>
<accession>A0A165ZLL0</accession>
<dbReference type="AlphaFoldDB" id="A0A165ZLL0"/>
<keyword evidence="2" id="KW-1185">Reference proteome</keyword>
<dbReference type="InParanoid" id="A0A165ZLL0"/>
<organism evidence="1 2">
    <name type="scientific">Exidia glandulosa HHB12029</name>
    <dbReference type="NCBI Taxonomy" id="1314781"/>
    <lineage>
        <taxon>Eukaryota</taxon>
        <taxon>Fungi</taxon>
        <taxon>Dikarya</taxon>
        <taxon>Basidiomycota</taxon>
        <taxon>Agaricomycotina</taxon>
        <taxon>Agaricomycetes</taxon>
        <taxon>Auriculariales</taxon>
        <taxon>Exidiaceae</taxon>
        <taxon>Exidia</taxon>
    </lineage>
</organism>
<evidence type="ECO:0000313" key="1">
    <source>
        <dbReference type="EMBL" id="KZV83819.1"/>
    </source>
</evidence>